<evidence type="ECO:0000256" key="4">
    <source>
        <dbReference type="SAM" id="MobiDB-lite"/>
    </source>
</evidence>
<dbReference type="SMART" id="SM00355">
    <property type="entry name" value="ZnF_C2H2"/>
    <property type="match status" value="2"/>
</dbReference>
<dbReference type="InterPro" id="IPR051095">
    <property type="entry name" value="Dros_DevTransReg"/>
</dbReference>
<dbReference type="InterPro" id="IPR036236">
    <property type="entry name" value="Znf_C2H2_sf"/>
</dbReference>
<evidence type="ECO:0000256" key="1">
    <source>
        <dbReference type="ARBA" id="ARBA00004123"/>
    </source>
</evidence>
<dbReference type="CTD" id="42226"/>
<evidence type="ECO:0000256" key="2">
    <source>
        <dbReference type="ARBA" id="ARBA00023242"/>
    </source>
</evidence>
<dbReference type="GO" id="GO:0048513">
    <property type="term" value="P:animal organ development"/>
    <property type="evidence" value="ECO:0007669"/>
    <property type="project" value="UniProtKB-ARBA"/>
</dbReference>
<dbReference type="GO" id="GO:0006357">
    <property type="term" value="P:regulation of transcription by RNA polymerase II"/>
    <property type="evidence" value="ECO:0007669"/>
    <property type="project" value="TreeGrafter"/>
</dbReference>
<dbReference type="OrthoDB" id="5560627at2759"/>
<feature type="domain" description="BTB" evidence="5">
    <location>
        <begin position="31"/>
        <end position="96"/>
    </location>
</feature>
<dbReference type="PANTHER" id="PTHR23110:SF107">
    <property type="entry name" value="SEX DETERMINATION PROTEIN FRUITLESS"/>
    <property type="match status" value="1"/>
</dbReference>
<dbReference type="PROSITE" id="PS50097">
    <property type="entry name" value="BTB"/>
    <property type="match status" value="1"/>
</dbReference>
<comment type="subcellular location">
    <subcellularLocation>
        <location evidence="1">Nucleus</location>
    </subcellularLocation>
</comment>
<evidence type="ECO:0000256" key="3">
    <source>
        <dbReference type="PROSITE-ProRule" id="PRU00042"/>
    </source>
</evidence>
<dbReference type="PROSITE" id="PS00028">
    <property type="entry name" value="ZINC_FINGER_C2H2_1"/>
    <property type="match status" value="1"/>
</dbReference>
<accession>A0A6J2Y783</accession>
<gene>
    <name evidence="8" type="primary">LOC115884591</name>
</gene>
<dbReference type="GO" id="GO:0048666">
    <property type="term" value="P:neuron development"/>
    <property type="evidence" value="ECO:0007669"/>
    <property type="project" value="UniProtKB-ARBA"/>
</dbReference>
<dbReference type="InterPro" id="IPR000210">
    <property type="entry name" value="BTB/POZ_dom"/>
</dbReference>
<feature type="compositionally biased region" description="Low complexity" evidence="4">
    <location>
        <begin position="159"/>
        <end position="171"/>
    </location>
</feature>
<dbReference type="SUPFAM" id="SSF57667">
    <property type="entry name" value="beta-beta-alpha zinc fingers"/>
    <property type="match status" value="1"/>
</dbReference>
<dbReference type="Gene3D" id="3.30.710.10">
    <property type="entry name" value="Potassium Channel Kv1.1, Chain A"/>
    <property type="match status" value="1"/>
</dbReference>
<keyword evidence="3" id="KW-0862">Zinc</keyword>
<dbReference type="Pfam" id="PF00651">
    <property type="entry name" value="BTB"/>
    <property type="match status" value="1"/>
</dbReference>
<dbReference type="GO" id="GO:0005634">
    <property type="term" value="C:nucleus"/>
    <property type="evidence" value="ECO:0007669"/>
    <property type="project" value="UniProtKB-SubCell"/>
</dbReference>
<keyword evidence="7" id="KW-1185">Reference proteome</keyword>
<name>A0A6J2Y783_SITOR</name>
<organism evidence="7 8">
    <name type="scientific">Sitophilus oryzae</name>
    <name type="common">Rice weevil</name>
    <name type="synonym">Curculio oryzae</name>
    <dbReference type="NCBI Taxonomy" id="7048"/>
    <lineage>
        <taxon>Eukaryota</taxon>
        <taxon>Metazoa</taxon>
        <taxon>Ecdysozoa</taxon>
        <taxon>Arthropoda</taxon>
        <taxon>Hexapoda</taxon>
        <taxon>Insecta</taxon>
        <taxon>Pterygota</taxon>
        <taxon>Neoptera</taxon>
        <taxon>Endopterygota</taxon>
        <taxon>Coleoptera</taxon>
        <taxon>Polyphaga</taxon>
        <taxon>Cucujiformia</taxon>
        <taxon>Curculionidae</taxon>
        <taxon>Dryophthorinae</taxon>
        <taxon>Sitophilus</taxon>
    </lineage>
</organism>
<keyword evidence="3" id="KW-0863">Zinc-finger</keyword>
<dbReference type="GO" id="GO:0003006">
    <property type="term" value="P:developmental process involved in reproduction"/>
    <property type="evidence" value="ECO:0007669"/>
    <property type="project" value="UniProtKB-ARBA"/>
</dbReference>
<dbReference type="SUPFAM" id="SSF54695">
    <property type="entry name" value="POZ domain"/>
    <property type="match status" value="1"/>
</dbReference>
<dbReference type="InterPro" id="IPR011333">
    <property type="entry name" value="SKP1/BTB/POZ_sf"/>
</dbReference>
<dbReference type="PROSITE" id="PS50157">
    <property type="entry name" value="ZINC_FINGER_C2H2_2"/>
    <property type="match status" value="1"/>
</dbReference>
<dbReference type="CDD" id="cd18315">
    <property type="entry name" value="BTB_POZ_BAB-like"/>
    <property type="match status" value="1"/>
</dbReference>
<dbReference type="GeneID" id="115884591"/>
<evidence type="ECO:0000259" key="6">
    <source>
        <dbReference type="PROSITE" id="PS50157"/>
    </source>
</evidence>
<dbReference type="PANTHER" id="PTHR23110">
    <property type="entry name" value="BTB DOMAIN TRANSCRIPTION FACTOR"/>
    <property type="match status" value="1"/>
</dbReference>
<protein>
    <submittedName>
        <fullName evidence="8">Protein bric-a-brac 2 isoform X2</fullName>
    </submittedName>
</protein>
<feature type="compositionally biased region" description="Basic and acidic residues" evidence="4">
    <location>
        <begin position="184"/>
        <end position="196"/>
    </location>
</feature>
<dbReference type="GO" id="GO:0008270">
    <property type="term" value="F:zinc ion binding"/>
    <property type="evidence" value="ECO:0007669"/>
    <property type="project" value="UniProtKB-KW"/>
</dbReference>
<dbReference type="AlphaFoldDB" id="A0A6J2Y783"/>
<dbReference type="InterPro" id="IPR013087">
    <property type="entry name" value="Znf_C2H2_type"/>
</dbReference>
<keyword evidence="2" id="KW-0539">Nucleus</keyword>
<dbReference type="SMART" id="SM00225">
    <property type="entry name" value="BTB"/>
    <property type="match status" value="1"/>
</dbReference>
<feature type="domain" description="C2H2-type" evidence="6">
    <location>
        <begin position="309"/>
        <end position="337"/>
    </location>
</feature>
<dbReference type="RefSeq" id="XP_030759076.1">
    <property type="nucleotide sequence ID" value="XM_030903216.1"/>
</dbReference>
<sequence>MDSQQYCLRWNNHLKNLTEVLSDFLREQVLCDVTLASNGQTFQAHQMVLSACSPYFERLFVQNPNKHPIVFLKDVSPNEVKALLDFMYKGEVNVSQNLLPAFLKTAESLQIRGLSDSNNLSGQNEDREMENKPPPLRRDREIQRPGRDSPSLKRKRTASNNNCDNSSNSVDRNCDSQVFMADSPVERDRNRLERDTGGTPLVKQEPHDGNPVDSYHSMSEALQTGGSVSVHQDEARVSLTSQPDLPDNNELSNLPPPDITDPIDGSKTWHMRLTFDKLPGGCNLHRCKLCGKIVTHIRNHYHVHFPGRFECPLCRATYTRSDNLRTHCKFKHPHYNPDTRKFDSSTVPGAAVGGIVAGPKIDQGGPITTAESPAD</sequence>
<feature type="region of interest" description="Disordered" evidence="4">
    <location>
        <begin position="114"/>
        <end position="258"/>
    </location>
</feature>
<evidence type="ECO:0000313" key="8">
    <source>
        <dbReference type="RefSeq" id="XP_030759076.1"/>
    </source>
</evidence>
<evidence type="ECO:0000259" key="5">
    <source>
        <dbReference type="PROSITE" id="PS50097"/>
    </source>
</evidence>
<keyword evidence="3" id="KW-0479">Metal-binding</keyword>
<dbReference type="Proteomes" id="UP000504635">
    <property type="component" value="Unplaced"/>
</dbReference>
<proteinExistence type="predicted"/>
<reference evidence="8" key="1">
    <citation type="submission" date="2025-08" db="UniProtKB">
        <authorList>
            <consortium name="RefSeq"/>
        </authorList>
    </citation>
    <scope>IDENTIFICATION</scope>
    <source>
        <tissue evidence="8">Gonads</tissue>
    </source>
</reference>
<feature type="compositionally biased region" description="Polar residues" evidence="4">
    <location>
        <begin position="216"/>
        <end position="230"/>
    </location>
</feature>
<feature type="compositionally biased region" description="Basic and acidic residues" evidence="4">
    <location>
        <begin position="124"/>
        <end position="151"/>
    </location>
</feature>
<evidence type="ECO:0000313" key="7">
    <source>
        <dbReference type="Proteomes" id="UP000504635"/>
    </source>
</evidence>